<dbReference type="AlphaFoldDB" id="A0A6C0JW77"/>
<sequence length="385" mass="44007">MSSSTHYPTVLIHKSLTPQIYIEKGYLRIDCQYASVEVEDGKTKVLHCTSPVLRQIVGERIEESVSKETGNRADGYVLYCVEVDCSDLPESSYSYTIDTIHKLYPRDVTKLYLDAPAESKEVIDLVSDINSGRYSRLTEIVFTGTHTVETIAELEVRLDMSRFKRVTMEQASSLHLYFLLKKVEHLDYLEVGELGDPFAPADPLDGKRVGYLKCPYSAVTTLVTEGADIREIDVDYYPTPRDDVSARDFITECREIGEALKLVPRRRVDWDLSCVSLFPFGIVPEVVKVAALHEVPEGIDFQEVVGVGSDPFQTTSHIHSRVERDIHELYHYCWTEEVKGSTKETRVLGKIEASDYLREIRYRCYGSTQDPLKERQEYDLVFKFK</sequence>
<accession>A0A6C0JW77</accession>
<proteinExistence type="predicted"/>
<protein>
    <submittedName>
        <fullName evidence="1">Uncharacterized protein</fullName>
    </submittedName>
</protein>
<dbReference type="EMBL" id="MN740698">
    <property type="protein sequence ID" value="QHU08637.1"/>
    <property type="molecule type" value="Genomic_DNA"/>
</dbReference>
<name>A0A6C0JW77_9ZZZZ</name>
<evidence type="ECO:0000313" key="1">
    <source>
        <dbReference type="EMBL" id="QHU08637.1"/>
    </source>
</evidence>
<reference evidence="1" key="1">
    <citation type="journal article" date="2020" name="Nature">
        <title>Giant virus diversity and host interactions through global metagenomics.</title>
        <authorList>
            <person name="Schulz F."/>
            <person name="Roux S."/>
            <person name="Paez-Espino D."/>
            <person name="Jungbluth S."/>
            <person name="Walsh D.A."/>
            <person name="Denef V.J."/>
            <person name="McMahon K.D."/>
            <person name="Konstantinidis K.T."/>
            <person name="Eloe-Fadrosh E.A."/>
            <person name="Kyrpides N.C."/>
            <person name="Woyke T."/>
        </authorList>
    </citation>
    <scope>NUCLEOTIDE SEQUENCE</scope>
    <source>
        <strain evidence="1">GVMAG-S-1063924-116</strain>
    </source>
</reference>
<organism evidence="1">
    <name type="scientific">viral metagenome</name>
    <dbReference type="NCBI Taxonomy" id="1070528"/>
    <lineage>
        <taxon>unclassified sequences</taxon>
        <taxon>metagenomes</taxon>
        <taxon>organismal metagenomes</taxon>
    </lineage>
</organism>